<dbReference type="GO" id="GO:0003676">
    <property type="term" value="F:nucleic acid binding"/>
    <property type="evidence" value="ECO:0007669"/>
    <property type="project" value="InterPro"/>
</dbReference>
<dbReference type="PROSITE" id="PS00092">
    <property type="entry name" value="N6_MTASE"/>
    <property type="match status" value="1"/>
</dbReference>
<keyword evidence="2" id="KW-1185">Reference proteome</keyword>
<dbReference type="PRINTS" id="PR00507">
    <property type="entry name" value="N12N6MTFRASE"/>
</dbReference>
<dbReference type="EMBL" id="JAAIVB010000011">
    <property type="protein sequence ID" value="NEX60155.1"/>
    <property type="molecule type" value="Genomic_DNA"/>
</dbReference>
<dbReference type="InterPro" id="IPR029063">
    <property type="entry name" value="SAM-dependent_MTases_sf"/>
</dbReference>
<dbReference type="InterPro" id="IPR002052">
    <property type="entry name" value="DNA_methylase_N6_adenine_CS"/>
</dbReference>
<dbReference type="SUPFAM" id="SSF53335">
    <property type="entry name" value="S-adenosyl-L-methionine-dependent methyltransferases"/>
    <property type="match status" value="1"/>
</dbReference>
<name>A0A6B3SLA8_9BURK</name>
<sequence length="338" mass="36169">MQYTNTCHFISRAAADRYFRQYGYADAAGQLAEGAIILGPPSLLPGQTISIIHDEGRYCICSPDPVMAAPPASLQAEIALLSLEDNRIVLPKTRLKQYTQIKHLIETSGGQYNARGYFAFDAGVDVAQVFDSLLAGKALNAKKTTQSFFTPEDLAHRIVGAVGSVEGKVVMEPSAGHGALADVAEAAGAKLILVENYRPNVLALQAKGYDVIEQDFLTVTPEQTGLVDVVVMNPPFSNGQDCAHVLAAYRFLKPGGVLSAITSVSWMHGKQKKQQAFLRFLQNLNAQIDDIDAGAFAESGTGVPTLHIVLSKPLDSEPVASKLVASESVKGAQFGFSF</sequence>
<dbReference type="AlphaFoldDB" id="A0A6B3SLA8"/>
<dbReference type="Gene3D" id="3.40.50.150">
    <property type="entry name" value="Vaccinia Virus protein VP39"/>
    <property type="match status" value="1"/>
</dbReference>
<organism evidence="1 2">
    <name type="scientific">Noviherbaspirillum galbum</name>
    <dbReference type="NCBI Taxonomy" id="2709383"/>
    <lineage>
        <taxon>Bacteria</taxon>
        <taxon>Pseudomonadati</taxon>
        <taxon>Pseudomonadota</taxon>
        <taxon>Betaproteobacteria</taxon>
        <taxon>Burkholderiales</taxon>
        <taxon>Oxalobacteraceae</taxon>
        <taxon>Noviherbaspirillum</taxon>
    </lineage>
</organism>
<gene>
    <name evidence="1" type="ORF">G3574_03600</name>
</gene>
<reference evidence="1 2" key="1">
    <citation type="submission" date="2020-02" db="EMBL/GenBank/DDBJ databases">
        <authorList>
            <person name="Kim M.K."/>
        </authorList>
    </citation>
    <scope>NUCLEOTIDE SEQUENCE [LARGE SCALE GENOMIC DNA]</scope>
    <source>
        <strain evidence="1 2">17J57-3</strain>
    </source>
</reference>
<protein>
    <recommendedName>
        <fullName evidence="3">SAM-dependent methyltransferase</fullName>
    </recommendedName>
</protein>
<dbReference type="GO" id="GO:0008168">
    <property type="term" value="F:methyltransferase activity"/>
    <property type="evidence" value="ECO:0007669"/>
    <property type="project" value="InterPro"/>
</dbReference>
<dbReference type="RefSeq" id="WP_163960656.1">
    <property type="nucleotide sequence ID" value="NZ_JAAIVB010000011.1"/>
</dbReference>
<dbReference type="GO" id="GO:0032259">
    <property type="term" value="P:methylation"/>
    <property type="evidence" value="ECO:0007669"/>
    <property type="project" value="InterPro"/>
</dbReference>
<evidence type="ECO:0000313" key="2">
    <source>
        <dbReference type="Proteomes" id="UP000482155"/>
    </source>
</evidence>
<evidence type="ECO:0000313" key="1">
    <source>
        <dbReference type="EMBL" id="NEX60155.1"/>
    </source>
</evidence>
<proteinExistence type="predicted"/>
<dbReference type="CDD" id="cd02440">
    <property type="entry name" value="AdoMet_MTases"/>
    <property type="match status" value="1"/>
</dbReference>
<evidence type="ECO:0008006" key="3">
    <source>
        <dbReference type="Google" id="ProtNLM"/>
    </source>
</evidence>
<comment type="caution">
    <text evidence="1">The sequence shown here is derived from an EMBL/GenBank/DDBJ whole genome shotgun (WGS) entry which is preliminary data.</text>
</comment>
<dbReference type="Proteomes" id="UP000482155">
    <property type="component" value="Unassembled WGS sequence"/>
</dbReference>
<accession>A0A6B3SLA8</accession>